<gene>
    <name evidence="1" type="ordered locus">SCATT_16690</name>
</gene>
<name>F8JPY4_STREN</name>
<dbReference type="KEGG" id="scy:SCATT_16690"/>
<dbReference type="PATRIC" id="fig|1003195.11.peg.3235"/>
<dbReference type="RefSeq" id="WP_014142431.1">
    <property type="nucleotide sequence ID" value="NC_016111.1"/>
</dbReference>
<dbReference type="OrthoDB" id="4231454at2"/>
<dbReference type="STRING" id="1003195.SCATT_16690"/>
<keyword evidence="2" id="KW-1185">Reference proteome</keyword>
<dbReference type="eggNOG" id="ENOG5032NTR">
    <property type="taxonomic scope" value="Bacteria"/>
</dbReference>
<dbReference type="EMBL" id="CP003219">
    <property type="protein sequence ID" value="AEW94040.1"/>
    <property type="molecule type" value="Genomic_DNA"/>
</dbReference>
<reference evidence="2" key="1">
    <citation type="submission" date="2011-12" db="EMBL/GenBank/DDBJ databases">
        <title>Complete genome sequence of Streptomyces cattleya strain DSM 46488.</title>
        <authorList>
            <person name="Ou H.-Y."/>
            <person name="Li P."/>
            <person name="Zhao C."/>
            <person name="O'Hagan D."/>
            <person name="Deng Z."/>
        </authorList>
    </citation>
    <scope>NUCLEOTIDE SEQUENCE [LARGE SCALE GENOMIC DNA]</scope>
    <source>
        <strain evidence="2">ATCC 35852 / DSM 46488 / JCM 4925 / NBRC 14057 / NRRL 8057</strain>
    </source>
</reference>
<evidence type="ECO:0000313" key="1">
    <source>
        <dbReference type="EMBL" id="AEW94040.1"/>
    </source>
</evidence>
<accession>F8JPY4</accession>
<dbReference type="Proteomes" id="UP000007842">
    <property type="component" value="Chromosome"/>
</dbReference>
<dbReference type="AlphaFoldDB" id="F8JPY4"/>
<sequence>MALFNDHIAVWRAPLISDPYGQHRDWSKAALVWSGLGAALPYRRTYRPEPTRETSRSRITVYLPGAVPYDAADRLLINGLWWVSDGESWSWKLGARRYTQIDAKRVSK</sequence>
<evidence type="ECO:0000313" key="2">
    <source>
        <dbReference type="Proteomes" id="UP000007842"/>
    </source>
</evidence>
<organism evidence="1 2">
    <name type="scientific">Streptantibioticus cattleyicolor (strain ATCC 35852 / DSM 46488 / JCM 4925 / NBRC 14057 / NRRL 8057)</name>
    <name type="common">Streptomyces cattleya</name>
    <dbReference type="NCBI Taxonomy" id="1003195"/>
    <lineage>
        <taxon>Bacteria</taxon>
        <taxon>Bacillati</taxon>
        <taxon>Actinomycetota</taxon>
        <taxon>Actinomycetes</taxon>
        <taxon>Kitasatosporales</taxon>
        <taxon>Streptomycetaceae</taxon>
        <taxon>Streptantibioticus</taxon>
    </lineage>
</organism>
<accession>G8WP07</accession>
<proteinExistence type="predicted"/>
<protein>
    <submittedName>
        <fullName evidence="1">Uncharacterized protein</fullName>
    </submittedName>
</protein>
<dbReference type="KEGG" id="sct:SCAT_1673"/>
<dbReference type="HOGENOM" id="CLU_2195380_0_0_11"/>